<name>A0ABS3RG83_9ACTN</name>
<accession>A0ABS3RG83</accession>
<dbReference type="Proteomes" id="UP000666915">
    <property type="component" value="Unassembled WGS sequence"/>
</dbReference>
<keyword evidence="2" id="KW-1185">Reference proteome</keyword>
<reference evidence="1 2" key="1">
    <citation type="submission" date="2021-03" db="EMBL/GenBank/DDBJ databases">
        <authorList>
            <person name="Kanchanasin P."/>
            <person name="Saeng-In P."/>
            <person name="Phongsopitanun W."/>
            <person name="Yuki M."/>
            <person name="Kudo T."/>
            <person name="Ohkuma M."/>
            <person name="Tanasupawat S."/>
        </authorList>
    </citation>
    <scope>NUCLEOTIDE SEQUENCE [LARGE SCALE GENOMIC DNA]</scope>
    <source>
        <strain evidence="1 2">L46</strain>
    </source>
</reference>
<organism evidence="1 2">
    <name type="scientific">Actinomadura nitritigenes</name>
    <dbReference type="NCBI Taxonomy" id="134602"/>
    <lineage>
        <taxon>Bacteria</taxon>
        <taxon>Bacillati</taxon>
        <taxon>Actinomycetota</taxon>
        <taxon>Actinomycetes</taxon>
        <taxon>Streptosporangiales</taxon>
        <taxon>Thermomonosporaceae</taxon>
        <taxon>Actinomadura</taxon>
    </lineage>
</organism>
<evidence type="ECO:0000313" key="2">
    <source>
        <dbReference type="Proteomes" id="UP000666915"/>
    </source>
</evidence>
<dbReference type="Pfam" id="PF19953">
    <property type="entry name" value="EACC1"/>
    <property type="match status" value="1"/>
</dbReference>
<sequence>MELSVATSEDHAADLYAWLSEDRAVTRGATFSPPVPIDEGTLGGGFEWLNFAVSSGFSLAGLITSLASYRLARRQSTGQAPDVTIHCQTIVITVGDDVQETLRRVDEALGDLAGPGE</sequence>
<protein>
    <submittedName>
        <fullName evidence="1">Uncharacterized protein</fullName>
    </submittedName>
</protein>
<evidence type="ECO:0000313" key="1">
    <source>
        <dbReference type="EMBL" id="MBO2445245.1"/>
    </source>
</evidence>
<comment type="caution">
    <text evidence="1">The sequence shown here is derived from an EMBL/GenBank/DDBJ whole genome shotgun (WGS) entry which is preliminary data.</text>
</comment>
<proteinExistence type="predicted"/>
<dbReference type="EMBL" id="JAGEOK010000067">
    <property type="protein sequence ID" value="MBO2445245.1"/>
    <property type="molecule type" value="Genomic_DNA"/>
</dbReference>
<dbReference type="RefSeq" id="WP_208274487.1">
    <property type="nucleotide sequence ID" value="NZ_BAAAGM010000014.1"/>
</dbReference>
<gene>
    <name evidence="1" type="ORF">J4557_47865</name>
</gene>
<dbReference type="InterPro" id="IPR045428">
    <property type="entry name" value="EACC1"/>
</dbReference>